<keyword evidence="4 9" id="KW-0444">Lipid biosynthesis</keyword>
<evidence type="ECO:0000256" key="9">
    <source>
        <dbReference type="RuleBase" id="RU364072"/>
    </source>
</evidence>
<keyword evidence="5 9" id="KW-0276">Fatty acid metabolism</keyword>
<dbReference type="PANTHER" id="PTHR45266:SF3">
    <property type="entry name" value="OXALOACETATE DECARBOXYLASE ALPHA CHAIN"/>
    <property type="match status" value="1"/>
</dbReference>
<dbReference type="FunFam" id="2.40.50.100:FF:000003">
    <property type="entry name" value="Acetyl-CoA carboxylase biotin carboxyl carrier protein"/>
    <property type="match status" value="1"/>
</dbReference>
<evidence type="ECO:0000256" key="4">
    <source>
        <dbReference type="ARBA" id="ARBA00022516"/>
    </source>
</evidence>
<gene>
    <name evidence="11" type="ORF">MMIC_P2143</name>
</gene>
<dbReference type="UniPathway" id="UPA00094"/>
<dbReference type="GO" id="GO:0006633">
    <property type="term" value="P:fatty acid biosynthetic process"/>
    <property type="evidence" value="ECO:0007669"/>
    <property type="project" value="UniProtKB-UniPathway"/>
</dbReference>
<comment type="caution">
    <text evidence="11">The sequence shown here is derived from an EMBL/GenBank/DDBJ whole genome shotgun (WGS) entry which is preliminary data.</text>
</comment>
<dbReference type="InterPro" id="IPR001249">
    <property type="entry name" value="AcCoA_biotinCC"/>
</dbReference>
<dbReference type="OrthoDB" id="9811735at2"/>
<dbReference type="SUPFAM" id="SSF51230">
    <property type="entry name" value="Single hybrid motif"/>
    <property type="match status" value="1"/>
</dbReference>
<keyword evidence="7 9" id="KW-0275">Fatty acid biosynthesis</keyword>
<comment type="function">
    <text evidence="1 9">This protein is a component of the acetyl coenzyme A carboxylase complex; first, biotin carboxylase catalyzes the carboxylation of the carrier protein and then the transcarboxylase transfers the carboxyl group to form malonyl-CoA.</text>
</comment>
<sequence length="152" mass="15887">MDISEIRKLIKLIQSTDVTEIEVCEGEQTVRISRQGSPAVIQSAPAAAPTVIAAPAPAAADVAAPAAPAQDDANTVNSPMVGTYYSAPSPDADAFIAEGQKVKKGDTLCIIEAMKMMNEIEAEYNGVVDSILIDNATPVEYGQPLFVITPLG</sequence>
<dbReference type="Pfam" id="PF00364">
    <property type="entry name" value="Biotin_lipoyl"/>
    <property type="match status" value="1"/>
</dbReference>
<feature type="domain" description="Lipoyl-binding" evidence="10">
    <location>
        <begin position="73"/>
        <end position="149"/>
    </location>
</feature>
<dbReference type="PROSITE" id="PS50968">
    <property type="entry name" value="BIOTINYL_LIPOYL"/>
    <property type="match status" value="1"/>
</dbReference>
<organism evidence="11 12">
    <name type="scientific">Mariprofundus micogutta</name>
    <dbReference type="NCBI Taxonomy" id="1921010"/>
    <lineage>
        <taxon>Bacteria</taxon>
        <taxon>Pseudomonadati</taxon>
        <taxon>Pseudomonadota</taxon>
        <taxon>Candidatius Mariprofundia</taxon>
        <taxon>Mariprofundales</taxon>
        <taxon>Mariprofundaceae</taxon>
        <taxon>Mariprofundus</taxon>
    </lineage>
</organism>
<keyword evidence="6 9" id="KW-0443">Lipid metabolism</keyword>
<name>A0A1L8CQJ7_9PROT</name>
<dbReference type="GO" id="GO:0009317">
    <property type="term" value="C:acetyl-CoA carboxylase complex"/>
    <property type="evidence" value="ECO:0007669"/>
    <property type="project" value="InterPro"/>
</dbReference>
<dbReference type="PANTHER" id="PTHR45266">
    <property type="entry name" value="OXALOACETATE DECARBOXYLASE ALPHA CHAIN"/>
    <property type="match status" value="1"/>
</dbReference>
<evidence type="ECO:0000256" key="1">
    <source>
        <dbReference type="ARBA" id="ARBA00003761"/>
    </source>
</evidence>
<dbReference type="STRING" id="1921010.MMIC_P2143"/>
<dbReference type="Gene3D" id="2.40.50.100">
    <property type="match status" value="1"/>
</dbReference>
<evidence type="ECO:0000256" key="5">
    <source>
        <dbReference type="ARBA" id="ARBA00022832"/>
    </source>
</evidence>
<reference evidence="11 12" key="1">
    <citation type="journal article" date="2017" name="Arch. Microbiol.">
        <title>Mariprofundus micogutta sp. nov., a novel iron-oxidizing zetaproteobacterium isolated from a deep-sea hydrothermal field at the Bayonnaise knoll of the Izu-Ogasawara arc, and a description of Mariprofundales ord. nov. and Zetaproteobacteria classis nov.</title>
        <authorList>
            <person name="Makita H."/>
            <person name="Tanaka E."/>
            <person name="Mitsunobu S."/>
            <person name="Miyazaki M."/>
            <person name="Nunoura T."/>
            <person name="Uematsu K."/>
            <person name="Takaki Y."/>
            <person name="Nishi S."/>
            <person name="Shimamura S."/>
            <person name="Takai K."/>
        </authorList>
    </citation>
    <scope>NUCLEOTIDE SEQUENCE [LARGE SCALE GENOMIC DNA]</scope>
    <source>
        <strain evidence="11 12">ET2</strain>
    </source>
</reference>
<dbReference type="InterPro" id="IPR001882">
    <property type="entry name" value="Biotin_BS"/>
</dbReference>
<dbReference type="AlphaFoldDB" id="A0A1L8CQJ7"/>
<dbReference type="CDD" id="cd06850">
    <property type="entry name" value="biotinyl_domain"/>
    <property type="match status" value="1"/>
</dbReference>
<keyword evidence="12" id="KW-1185">Reference proteome</keyword>
<protein>
    <recommendedName>
        <fullName evidence="3 9">Biotin carboxyl carrier protein of acetyl-CoA carboxylase</fullName>
    </recommendedName>
</protein>
<accession>A0A1L8CQJ7</accession>
<comment type="pathway">
    <text evidence="2 9">Lipid metabolism; fatty acid biosynthesis.</text>
</comment>
<dbReference type="PROSITE" id="PS00188">
    <property type="entry name" value="BIOTIN"/>
    <property type="match status" value="1"/>
</dbReference>
<evidence type="ECO:0000256" key="6">
    <source>
        <dbReference type="ARBA" id="ARBA00023098"/>
    </source>
</evidence>
<evidence type="ECO:0000256" key="2">
    <source>
        <dbReference type="ARBA" id="ARBA00005194"/>
    </source>
</evidence>
<evidence type="ECO:0000256" key="3">
    <source>
        <dbReference type="ARBA" id="ARBA00017562"/>
    </source>
</evidence>
<dbReference type="NCBIfam" id="TIGR00531">
    <property type="entry name" value="BCCP"/>
    <property type="match status" value="1"/>
</dbReference>
<dbReference type="GO" id="GO:0003989">
    <property type="term" value="F:acetyl-CoA carboxylase activity"/>
    <property type="evidence" value="ECO:0007669"/>
    <property type="project" value="InterPro"/>
</dbReference>
<dbReference type="InterPro" id="IPR000089">
    <property type="entry name" value="Biotin_lipoyl"/>
</dbReference>
<evidence type="ECO:0000256" key="8">
    <source>
        <dbReference type="ARBA" id="ARBA00023267"/>
    </source>
</evidence>
<evidence type="ECO:0000313" key="12">
    <source>
        <dbReference type="Proteomes" id="UP000231632"/>
    </source>
</evidence>
<dbReference type="PRINTS" id="PR01071">
    <property type="entry name" value="ACOABIOTINCC"/>
</dbReference>
<dbReference type="InterPro" id="IPR050709">
    <property type="entry name" value="Biotin_Carboxyl_Carrier/Decarb"/>
</dbReference>
<proteinExistence type="predicted"/>
<dbReference type="RefSeq" id="WP_072660468.1">
    <property type="nucleotide sequence ID" value="NZ_BDFD01000022.1"/>
</dbReference>
<dbReference type="InterPro" id="IPR011053">
    <property type="entry name" value="Single_hybrid_motif"/>
</dbReference>
<dbReference type="EMBL" id="BDFD01000022">
    <property type="protein sequence ID" value="GAV21163.1"/>
    <property type="molecule type" value="Genomic_DNA"/>
</dbReference>
<dbReference type="Proteomes" id="UP000231632">
    <property type="component" value="Unassembled WGS sequence"/>
</dbReference>
<evidence type="ECO:0000256" key="7">
    <source>
        <dbReference type="ARBA" id="ARBA00023160"/>
    </source>
</evidence>
<evidence type="ECO:0000313" key="11">
    <source>
        <dbReference type="EMBL" id="GAV21163.1"/>
    </source>
</evidence>
<keyword evidence="8 9" id="KW-0092">Biotin</keyword>
<evidence type="ECO:0000259" key="10">
    <source>
        <dbReference type="PROSITE" id="PS50968"/>
    </source>
</evidence>